<proteinExistence type="inferred from homology"/>
<evidence type="ECO:0000256" key="5">
    <source>
        <dbReference type="ARBA" id="ARBA00022989"/>
    </source>
</evidence>
<dbReference type="Gene3D" id="1.10.3720.10">
    <property type="entry name" value="MetI-like"/>
    <property type="match status" value="1"/>
</dbReference>
<dbReference type="Pfam" id="PF00528">
    <property type="entry name" value="BPD_transp_1"/>
    <property type="match status" value="1"/>
</dbReference>
<reference evidence="10" key="1">
    <citation type="journal article" date="2019" name="Int. J. Syst. Evol. Microbiol.">
        <title>The Global Catalogue of Microorganisms (GCM) 10K type strain sequencing project: providing services to taxonomists for standard genome sequencing and annotation.</title>
        <authorList>
            <consortium name="The Broad Institute Genomics Platform"/>
            <consortium name="The Broad Institute Genome Sequencing Center for Infectious Disease"/>
            <person name="Wu L."/>
            <person name="Ma J."/>
        </authorList>
    </citation>
    <scope>NUCLEOTIDE SEQUENCE [LARGE SCALE GENOMIC DNA]</scope>
    <source>
        <strain evidence="10">CCUG 56754</strain>
    </source>
</reference>
<evidence type="ECO:0000256" key="2">
    <source>
        <dbReference type="ARBA" id="ARBA00022448"/>
    </source>
</evidence>
<evidence type="ECO:0000256" key="1">
    <source>
        <dbReference type="ARBA" id="ARBA00004651"/>
    </source>
</evidence>
<evidence type="ECO:0000256" key="4">
    <source>
        <dbReference type="ARBA" id="ARBA00022692"/>
    </source>
</evidence>
<dbReference type="Proteomes" id="UP001597040">
    <property type="component" value="Unassembled WGS sequence"/>
</dbReference>
<comment type="similarity">
    <text evidence="7">Belongs to the binding-protein-dependent transport system permease family.</text>
</comment>
<accession>A0ABW3LHF0</accession>
<dbReference type="RefSeq" id="WP_390359763.1">
    <property type="nucleotide sequence ID" value="NZ_JBHTKJ010000007.1"/>
</dbReference>
<keyword evidence="2 7" id="KW-0813">Transport</keyword>
<dbReference type="InterPro" id="IPR035906">
    <property type="entry name" value="MetI-like_sf"/>
</dbReference>
<keyword evidence="5 7" id="KW-1133">Transmembrane helix</keyword>
<organism evidence="9 10">
    <name type="scientific">Virgibacillus byunsanensis</name>
    <dbReference type="NCBI Taxonomy" id="570945"/>
    <lineage>
        <taxon>Bacteria</taxon>
        <taxon>Bacillati</taxon>
        <taxon>Bacillota</taxon>
        <taxon>Bacilli</taxon>
        <taxon>Bacillales</taxon>
        <taxon>Bacillaceae</taxon>
        <taxon>Virgibacillus</taxon>
    </lineage>
</organism>
<name>A0ABW3LHF0_9BACI</name>
<feature type="transmembrane region" description="Helical" evidence="7">
    <location>
        <begin position="123"/>
        <end position="142"/>
    </location>
</feature>
<evidence type="ECO:0000313" key="9">
    <source>
        <dbReference type="EMBL" id="MFD1037258.1"/>
    </source>
</evidence>
<evidence type="ECO:0000256" key="3">
    <source>
        <dbReference type="ARBA" id="ARBA00022475"/>
    </source>
</evidence>
<gene>
    <name evidence="9" type="ORF">ACFQ3N_02315</name>
</gene>
<feature type="transmembrane region" description="Helical" evidence="7">
    <location>
        <begin position="63"/>
        <end position="85"/>
    </location>
</feature>
<evidence type="ECO:0000313" key="10">
    <source>
        <dbReference type="Proteomes" id="UP001597040"/>
    </source>
</evidence>
<evidence type="ECO:0000259" key="8">
    <source>
        <dbReference type="PROSITE" id="PS50928"/>
    </source>
</evidence>
<keyword evidence="10" id="KW-1185">Reference proteome</keyword>
<evidence type="ECO:0000256" key="7">
    <source>
        <dbReference type="RuleBase" id="RU363032"/>
    </source>
</evidence>
<keyword evidence="4 7" id="KW-0812">Transmembrane</keyword>
<feature type="transmembrane region" description="Helical" evidence="7">
    <location>
        <begin position="219"/>
        <end position="240"/>
    </location>
</feature>
<dbReference type="InterPro" id="IPR000515">
    <property type="entry name" value="MetI-like"/>
</dbReference>
<dbReference type="SUPFAM" id="SSF161098">
    <property type="entry name" value="MetI-like"/>
    <property type="match status" value="1"/>
</dbReference>
<dbReference type="PANTHER" id="PTHR30151">
    <property type="entry name" value="ALKANE SULFONATE ABC TRANSPORTER-RELATED, MEMBRANE SUBUNIT"/>
    <property type="match status" value="1"/>
</dbReference>
<feature type="transmembrane region" description="Helical" evidence="7">
    <location>
        <begin position="92"/>
        <end position="117"/>
    </location>
</feature>
<comment type="subcellular location">
    <subcellularLocation>
        <location evidence="1 7">Cell membrane</location>
        <topology evidence="1 7">Multi-pass membrane protein</topology>
    </subcellularLocation>
</comment>
<feature type="domain" description="ABC transmembrane type-1" evidence="8">
    <location>
        <begin position="57"/>
        <end position="238"/>
    </location>
</feature>
<sequence>MKKMLAQGWRPVTVIILLLIIWEISSNLLSVPTWLLPAPSEIAQEGIASWGNFQHHFISTIKLSIIGFICGVSGGILIAVILHLLPSVRQAFYPLLILSQNVPIIVLAPLLVIWFGFGVLPKILVITLVCFFPISIAALDGFRQTSTDLVHYMQMAGASKRQIFSKLELPHAMPAIFSGLKISATYSVMGAVISEWLGANQGIGVYMTLAQSSFRTDRVFVAIFFIMFLCLLFFILIITLEKLLIKWRATEEDK</sequence>
<dbReference type="PANTHER" id="PTHR30151:SF20">
    <property type="entry name" value="ABC TRANSPORTER PERMEASE PROTEIN HI_0355-RELATED"/>
    <property type="match status" value="1"/>
</dbReference>
<protein>
    <submittedName>
        <fullName evidence="9">ABC transporter permease</fullName>
    </submittedName>
</protein>
<evidence type="ECO:0000256" key="6">
    <source>
        <dbReference type="ARBA" id="ARBA00023136"/>
    </source>
</evidence>
<dbReference type="EMBL" id="JBHTKJ010000007">
    <property type="protein sequence ID" value="MFD1037258.1"/>
    <property type="molecule type" value="Genomic_DNA"/>
</dbReference>
<feature type="transmembrane region" description="Helical" evidence="7">
    <location>
        <begin position="175"/>
        <end position="199"/>
    </location>
</feature>
<dbReference type="CDD" id="cd06261">
    <property type="entry name" value="TM_PBP2"/>
    <property type="match status" value="1"/>
</dbReference>
<comment type="caution">
    <text evidence="9">The sequence shown here is derived from an EMBL/GenBank/DDBJ whole genome shotgun (WGS) entry which is preliminary data.</text>
</comment>
<dbReference type="PROSITE" id="PS50928">
    <property type="entry name" value="ABC_TM1"/>
    <property type="match status" value="1"/>
</dbReference>
<keyword evidence="6 7" id="KW-0472">Membrane</keyword>
<keyword evidence="3" id="KW-1003">Cell membrane</keyword>